<dbReference type="HOGENOM" id="CLU_012949_0_2_1"/>
<name>Q17K48_AEDAE</name>
<dbReference type="AlphaFoldDB" id="Q17K48"/>
<dbReference type="PROSITE" id="PS00375">
    <property type="entry name" value="UDPGT"/>
    <property type="match status" value="1"/>
</dbReference>
<protein>
    <recommendedName>
        <fullName evidence="5">UDP-glucuronosyltransferase</fullName>
        <ecNumber evidence="5">2.4.1.17</ecNumber>
    </recommendedName>
</protein>
<dbReference type="PaxDb" id="7159-AAEL001822-PA"/>
<gene>
    <name evidence="6" type="ORF">AaeL_AAEL001822</name>
</gene>
<evidence type="ECO:0000313" key="7">
    <source>
        <dbReference type="Proteomes" id="UP000682892"/>
    </source>
</evidence>
<keyword evidence="5" id="KW-0812">Transmembrane</keyword>
<dbReference type="GO" id="GO:0015020">
    <property type="term" value="F:glucuronosyltransferase activity"/>
    <property type="evidence" value="ECO:0007669"/>
    <property type="project" value="UniProtKB-EC"/>
</dbReference>
<dbReference type="EMBL" id="CH477228">
    <property type="protein sequence ID" value="EAT47043.1"/>
    <property type="molecule type" value="Genomic_DNA"/>
</dbReference>
<evidence type="ECO:0000256" key="1">
    <source>
        <dbReference type="ARBA" id="ARBA00009995"/>
    </source>
</evidence>
<dbReference type="CDD" id="cd03784">
    <property type="entry name" value="GT1_Gtf-like"/>
    <property type="match status" value="1"/>
</dbReference>
<comment type="subcellular location">
    <subcellularLocation>
        <location evidence="5">Membrane</location>
        <topology evidence="5">Single-pass membrane protein</topology>
    </subcellularLocation>
</comment>
<evidence type="ECO:0000313" key="6">
    <source>
        <dbReference type="EMBL" id="EAT47043.1"/>
    </source>
</evidence>
<reference evidence="6" key="2">
    <citation type="journal article" date="2007" name="Science">
        <title>Genome sequence of Aedes aegypti, a major arbovirus vector.</title>
        <authorList>
            <person name="Nene V."/>
            <person name="Wortman J.R."/>
            <person name="Lawson D."/>
            <person name="Haas B."/>
            <person name="Kodira C."/>
            <person name="Tu Z.J."/>
            <person name="Loftus B."/>
            <person name="Xi Z."/>
            <person name="Megy K."/>
            <person name="Grabherr M."/>
            <person name="Ren Q."/>
            <person name="Zdobnov E.M."/>
            <person name="Lobo N.F."/>
            <person name="Campbell K.S."/>
            <person name="Brown S.E."/>
            <person name="Bonaldo M.F."/>
            <person name="Zhu J."/>
            <person name="Sinkins S.P."/>
            <person name="Hogenkamp D.G."/>
            <person name="Amedeo P."/>
            <person name="Arensburger P."/>
            <person name="Atkinson P.W."/>
            <person name="Bidwell S."/>
            <person name="Biedler J."/>
            <person name="Birney E."/>
            <person name="Bruggner R.V."/>
            <person name="Costas J."/>
            <person name="Coy M.R."/>
            <person name="Crabtree J."/>
            <person name="Crawford M."/>
            <person name="Debruyn B."/>
            <person name="Decaprio D."/>
            <person name="Eiglmeier K."/>
            <person name="Eisenstadt E."/>
            <person name="El-Dorry H."/>
            <person name="Gelbart W.M."/>
            <person name="Gomes S.L."/>
            <person name="Hammond M."/>
            <person name="Hannick L.I."/>
            <person name="Hogan J.R."/>
            <person name="Holmes M.H."/>
            <person name="Jaffe D."/>
            <person name="Johnston J.S."/>
            <person name="Kennedy R.C."/>
            <person name="Koo H."/>
            <person name="Kravitz S."/>
            <person name="Kriventseva E.V."/>
            <person name="Kulp D."/>
            <person name="Labutti K."/>
            <person name="Lee E."/>
            <person name="Li S."/>
            <person name="Lovin D.D."/>
            <person name="Mao C."/>
            <person name="Mauceli E."/>
            <person name="Menck C.F."/>
            <person name="Miller J.R."/>
            <person name="Montgomery P."/>
            <person name="Mori A."/>
            <person name="Nascimento A.L."/>
            <person name="Naveira H.F."/>
            <person name="Nusbaum C."/>
            <person name="O'leary S."/>
            <person name="Orvis J."/>
            <person name="Pertea M."/>
            <person name="Quesneville H."/>
            <person name="Reidenbach K.R."/>
            <person name="Rogers Y.H."/>
            <person name="Roth C.W."/>
            <person name="Schneider J.R."/>
            <person name="Schatz M."/>
            <person name="Shumway M."/>
            <person name="Stanke M."/>
            <person name="Stinson E.O."/>
            <person name="Tubio J.M."/>
            <person name="Vanzee J.P."/>
            <person name="Verjovski-Almeida S."/>
            <person name="Werner D."/>
            <person name="White O."/>
            <person name="Wyder S."/>
            <person name="Zeng Q."/>
            <person name="Zhao Q."/>
            <person name="Zhao Y."/>
            <person name="Hill C.A."/>
            <person name="Raikhel A.S."/>
            <person name="Soares M.B."/>
            <person name="Knudson D.L."/>
            <person name="Lee N.H."/>
            <person name="Galagan J."/>
            <person name="Salzberg S.L."/>
            <person name="Paulsen I.T."/>
            <person name="Dimopoulos G."/>
            <person name="Collins F.H."/>
            <person name="Birren B."/>
            <person name="Fraser-Liggett C.M."/>
            <person name="Severson D.W."/>
        </authorList>
    </citation>
    <scope>NUCLEOTIDE SEQUENCE [LARGE SCALE GENOMIC DNA]</scope>
    <source>
        <strain evidence="6">Liverpool</strain>
    </source>
</reference>
<dbReference type="PROSITE" id="PS51257">
    <property type="entry name" value="PROKAR_LIPOPROTEIN"/>
    <property type="match status" value="1"/>
</dbReference>
<sequence length="528" mass="60689">MRSKAVVALLLLSILCLSGVSCEKVLFLIPFPGSSHWLMFKHFIRELTERGHEVTAVTSYKFGEAIDNYTEVLIDPSYPILEKLTILPVPISAVYSSQDYQNDFKNLLLYWRLGLETSRYALESANVQKFIKREDQHFDLIVAEQFFQESLLMFAHKFDAPIITISTIGYSDYMDRAMGLLTPWSFVPHMLLDCDDQMSFYQRAYNVLLSTVDYIGRELYYLPQQNKLAMEIFDRFVDHHGPLPTVQSLEKSISAMLVNSHQTLAKPRPSMVGIANIAGAHIKPPKPLPQDLQKFMDEAEHGVIYFSLGAYLQSSLMPLEKRSILLNVFAKLQQRVIWKYESGDLTDVPDNVLIRRWAPQNDILAHKNVILFISHGGLFGTFESMHHGVPTLFIPFFADQPRNAARGVRSGYARKLSFKDITEDSLFENIREMVQNKEYSTRAQEISVIFRDRLVDPMNESIFWMEYVMRNKGARHLKSQAVNLSLVQYLLLDIVASVLVAGVVFEMVLKVCCLCRKQKDTRYKKKQN</sequence>
<comment type="similarity">
    <text evidence="1 4">Belongs to the UDP-glycosyltransferase family.</text>
</comment>
<keyword evidence="3 4" id="KW-0808">Transferase</keyword>
<dbReference type="PANTHER" id="PTHR48043">
    <property type="entry name" value="EG:EG0003.4 PROTEIN-RELATED"/>
    <property type="match status" value="1"/>
</dbReference>
<reference evidence="6" key="3">
    <citation type="submission" date="2012-09" db="EMBL/GenBank/DDBJ databases">
        <authorList>
            <consortium name="VectorBase"/>
        </authorList>
    </citation>
    <scope>NUCLEOTIDE SEQUENCE</scope>
    <source>
        <strain evidence="6">Liverpool</strain>
    </source>
</reference>
<keyword evidence="5" id="KW-0732">Signal</keyword>
<dbReference type="GO" id="GO:0016020">
    <property type="term" value="C:membrane"/>
    <property type="evidence" value="ECO:0007669"/>
    <property type="project" value="UniProtKB-SubCell"/>
</dbReference>
<dbReference type="OMA" id="FAHANTK"/>
<evidence type="ECO:0000256" key="3">
    <source>
        <dbReference type="ARBA" id="ARBA00022679"/>
    </source>
</evidence>
<feature type="transmembrane region" description="Helical" evidence="5">
    <location>
        <begin position="486"/>
        <end position="509"/>
    </location>
</feature>
<dbReference type="SUPFAM" id="SSF53756">
    <property type="entry name" value="UDP-Glycosyltransferase/glycogen phosphorylase"/>
    <property type="match status" value="1"/>
</dbReference>
<feature type="signal peptide" evidence="5">
    <location>
        <begin position="1"/>
        <end position="22"/>
    </location>
</feature>
<keyword evidence="5" id="KW-0472">Membrane</keyword>
<evidence type="ECO:0000256" key="5">
    <source>
        <dbReference type="RuleBase" id="RU362059"/>
    </source>
</evidence>
<keyword evidence="5" id="KW-1133">Transmembrane helix</keyword>
<dbReference type="eggNOG" id="KOG1192">
    <property type="taxonomic scope" value="Eukaryota"/>
</dbReference>
<dbReference type="Gene3D" id="3.40.50.2000">
    <property type="entry name" value="Glycogen Phosphorylase B"/>
    <property type="match status" value="2"/>
</dbReference>
<dbReference type="VEuPathDB" id="VectorBase:AAEL001822"/>
<dbReference type="FunFam" id="3.40.50.2000:FF:000050">
    <property type="entry name" value="UDP-glucuronosyltransferase"/>
    <property type="match status" value="1"/>
</dbReference>
<organism evidence="6 7">
    <name type="scientific">Aedes aegypti</name>
    <name type="common">Yellowfever mosquito</name>
    <name type="synonym">Culex aegypti</name>
    <dbReference type="NCBI Taxonomy" id="7159"/>
    <lineage>
        <taxon>Eukaryota</taxon>
        <taxon>Metazoa</taxon>
        <taxon>Ecdysozoa</taxon>
        <taxon>Arthropoda</taxon>
        <taxon>Hexapoda</taxon>
        <taxon>Insecta</taxon>
        <taxon>Pterygota</taxon>
        <taxon>Neoptera</taxon>
        <taxon>Endopterygota</taxon>
        <taxon>Diptera</taxon>
        <taxon>Nematocera</taxon>
        <taxon>Culicoidea</taxon>
        <taxon>Culicidae</taxon>
        <taxon>Culicinae</taxon>
        <taxon>Aedini</taxon>
        <taxon>Aedes</taxon>
        <taxon>Stegomyia</taxon>
    </lineage>
</organism>
<accession>Q17K48</accession>
<dbReference type="InterPro" id="IPR002213">
    <property type="entry name" value="UDP_glucos_trans"/>
</dbReference>
<reference evidence="6" key="1">
    <citation type="submission" date="2005-10" db="EMBL/GenBank/DDBJ databases">
        <authorList>
            <person name="Loftus B.J."/>
            <person name="Nene V.M."/>
            <person name="Hannick L.I."/>
            <person name="Bidwell S."/>
            <person name="Haas B."/>
            <person name="Amedeo P."/>
            <person name="Orvis J."/>
            <person name="Wortman J.R."/>
            <person name="White O.R."/>
            <person name="Salzberg S."/>
            <person name="Shumway M."/>
            <person name="Koo H."/>
            <person name="Zhao Y."/>
            <person name="Holmes M."/>
            <person name="Miller J."/>
            <person name="Schatz M."/>
            <person name="Pop M."/>
            <person name="Pai G."/>
            <person name="Utterback T."/>
            <person name="Rogers Y.-H."/>
            <person name="Kravitz S."/>
            <person name="Fraser C.M."/>
        </authorList>
    </citation>
    <scope>NUCLEOTIDE SEQUENCE</scope>
    <source>
        <strain evidence="6">Liverpool</strain>
    </source>
</reference>
<dbReference type="InterPro" id="IPR050271">
    <property type="entry name" value="UDP-glycosyltransferase"/>
</dbReference>
<dbReference type="STRING" id="7159.Q17K48"/>
<evidence type="ECO:0000256" key="4">
    <source>
        <dbReference type="RuleBase" id="RU003718"/>
    </source>
</evidence>
<dbReference type="PANTHER" id="PTHR48043:SF60">
    <property type="entry name" value="UDP-GLUCURONOSYLTRANSFERASE"/>
    <property type="match status" value="1"/>
</dbReference>
<feature type="chain" id="PRO_5005142692" description="UDP-glucuronosyltransferase" evidence="5">
    <location>
        <begin position="23"/>
        <end position="528"/>
    </location>
</feature>
<keyword evidence="2 4" id="KW-0328">Glycosyltransferase</keyword>
<dbReference type="PhylomeDB" id="Q17K48"/>
<dbReference type="InterPro" id="IPR035595">
    <property type="entry name" value="UDP_glycos_trans_CS"/>
</dbReference>
<comment type="catalytic activity">
    <reaction evidence="5">
        <text>glucuronate acceptor + UDP-alpha-D-glucuronate = acceptor beta-D-glucuronoside + UDP + H(+)</text>
        <dbReference type="Rhea" id="RHEA:21032"/>
        <dbReference type="ChEBI" id="CHEBI:15378"/>
        <dbReference type="ChEBI" id="CHEBI:58052"/>
        <dbReference type="ChEBI" id="CHEBI:58223"/>
        <dbReference type="ChEBI" id="CHEBI:132367"/>
        <dbReference type="ChEBI" id="CHEBI:132368"/>
        <dbReference type="EC" id="2.4.1.17"/>
    </reaction>
</comment>
<evidence type="ECO:0000256" key="2">
    <source>
        <dbReference type="ARBA" id="ARBA00022676"/>
    </source>
</evidence>
<dbReference type="EC" id="2.4.1.17" evidence="5"/>
<dbReference type="Pfam" id="PF00201">
    <property type="entry name" value="UDPGT"/>
    <property type="match status" value="1"/>
</dbReference>
<dbReference type="Proteomes" id="UP000682892">
    <property type="component" value="Unassembled WGS sequence"/>
</dbReference>
<proteinExistence type="inferred from homology"/>